<feature type="signal peptide" evidence="2">
    <location>
        <begin position="1"/>
        <end position="23"/>
    </location>
</feature>
<dbReference type="EMBL" id="JANIPJ010000021">
    <property type="protein sequence ID" value="MCR2806970.1"/>
    <property type="molecule type" value="Genomic_DNA"/>
</dbReference>
<sequence length="733" mass="71925">MKTTKMKHFAGVVALCTVLLASACSNGGNNTAATSNAAVVETVSADQQTDAATTALTMDELVEFDEEDYSTEWSEDSATKIVFDGASATVTGAGAAAGDGGSVSITEAGTYVLSGSLSDGQLTVNAPDGTVRLVLNGVELHHNDNAPLYILEAGKVVMTLQEGTDNKLSDGAEYSYADANADEPNAALYSKADLTINGTGSLTVEGNFNNGINSRDDLKLVSGTITVKAVDDGLLGKDRVAALEGTALTVEAGGDGVKSTNAEEEGKGIIAIGGGVFDITSGNDALQAETSMLVAGGTFSLVTGGGSVNGETHTEEFGGGWGGGGQGFPGGGEMPAAPGTGDAAGAASEASAASASDAGVTTAAASTTDAAATTAEAAEEESTSAKALKAGSDIQIGGGTFTIDSADDSVHSNGNLTIAGGEFSLTSGDDGIHADSAVTIAGGKIDITKSYEGIEGSVIKLAGGETNVTASDDGVNVGGGNDGSSVNGRAGQNTITDGTHMLTISGGTHSVNASGDGLDSNGSIAMSGGTVTVSGPTNAGNGSLDYDGTFEMTGGYLIAAGSSGMLQATSDTSSQQSVLMMFPSTLEAGTLVRLEDDEGNAIATFAPAKTFQAVMISSPDLKQGGTYKVFSGGSSTGTETNGLYEGGEYTGGTEVVSFEITSAVTWVNESGVTTAQSGMGMGGGGRGGMGGGQRPMRGQGGQLPADGTAPGAGDGTVPVAPPEGAADTGAEAQ</sequence>
<proteinExistence type="predicted"/>
<feature type="region of interest" description="Disordered" evidence="1">
    <location>
        <begin position="308"/>
        <end position="350"/>
    </location>
</feature>
<organism evidence="3 4">
    <name type="scientific">Paenibacillus soyae</name>
    <dbReference type="NCBI Taxonomy" id="2969249"/>
    <lineage>
        <taxon>Bacteria</taxon>
        <taxon>Bacillati</taxon>
        <taxon>Bacillota</taxon>
        <taxon>Bacilli</taxon>
        <taxon>Bacillales</taxon>
        <taxon>Paenibacillaceae</taxon>
        <taxon>Paenibacillus</taxon>
    </lineage>
</organism>
<dbReference type="InterPro" id="IPR025584">
    <property type="entry name" value="Cthe_2159"/>
</dbReference>
<reference evidence="3" key="1">
    <citation type="submission" date="2022-08" db="EMBL/GenBank/DDBJ databases">
        <title>The genomic sequence of strain Paenibacillus sp. SCIV0701.</title>
        <authorList>
            <person name="Zhao H."/>
        </authorList>
    </citation>
    <scope>NUCLEOTIDE SEQUENCE</scope>
    <source>
        <strain evidence="3">SCIV0701</strain>
    </source>
</reference>
<dbReference type="Proteomes" id="UP001141950">
    <property type="component" value="Unassembled WGS sequence"/>
</dbReference>
<gene>
    <name evidence="3" type="ORF">NQZ67_24090</name>
</gene>
<evidence type="ECO:0000256" key="2">
    <source>
        <dbReference type="SAM" id="SignalP"/>
    </source>
</evidence>
<name>A0A9X2MUU4_9BACL</name>
<accession>A0A9X2MUU4</accession>
<feature type="compositionally biased region" description="Low complexity" evidence="1">
    <location>
        <begin position="702"/>
        <end position="711"/>
    </location>
</feature>
<evidence type="ECO:0000313" key="4">
    <source>
        <dbReference type="Proteomes" id="UP001141950"/>
    </source>
</evidence>
<feature type="compositionally biased region" description="Low complexity" evidence="1">
    <location>
        <begin position="335"/>
        <end position="350"/>
    </location>
</feature>
<comment type="caution">
    <text evidence="3">The sequence shown here is derived from an EMBL/GenBank/DDBJ whole genome shotgun (WGS) entry which is preliminary data.</text>
</comment>
<feature type="region of interest" description="Disordered" evidence="1">
    <location>
        <begin position="673"/>
        <end position="733"/>
    </location>
</feature>
<feature type="chain" id="PRO_5040906552" evidence="2">
    <location>
        <begin position="24"/>
        <end position="733"/>
    </location>
</feature>
<keyword evidence="2" id="KW-0732">Signal</keyword>
<dbReference type="AlphaFoldDB" id="A0A9X2MUU4"/>
<dbReference type="Pfam" id="PF14262">
    <property type="entry name" value="Cthe_2159"/>
    <property type="match status" value="1"/>
</dbReference>
<dbReference type="PROSITE" id="PS51257">
    <property type="entry name" value="PROKAR_LIPOPROTEIN"/>
    <property type="match status" value="1"/>
</dbReference>
<protein>
    <submittedName>
        <fullName evidence="3">Carbohydrate-binding domain-containing protein</fullName>
    </submittedName>
</protein>
<keyword evidence="4" id="KW-1185">Reference proteome</keyword>
<evidence type="ECO:0000256" key="1">
    <source>
        <dbReference type="SAM" id="MobiDB-lite"/>
    </source>
</evidence>
<feature type="compositionally biased region" description="Gly residues" evidence="1">
    <location>
        <begin position="317"/>
        <end position="333"/>
    </location>
</feature>
<feature type="compositionally biased region" description="Gly residues" evidence="1">
    <location>
        <begin position="679"/>
        <end position="701"/>
    </location>
</feature>
<dbReference type="RefSeq" id="WP_257450985.1">
    <property type="nucleotide sequence ID" value="NZ_JANIPJ010000021.1"/>
</dbReference>
<evidence type="ECO:0000313" key="3">
    <source>
        <dbReference type="EMBL" id="MCR2806970.1"/>
    </source>
</evidence>